<dbReference type="SUPFAM" id="SSF52172">
    <property type="entry name" value="CheY-like"/>
    <property type="match status" value="1"/>
</dbReference>
<accession>A0A511ZHX7</accession>
<gene>
    <name evidence="11" type="ORF">OSO01_17790</name>
</gene>
<dbReference type="GO" id="GO:0043565">
    <property type="term" value="F:sequence-specific DNA binding"/>
    <property type="evidence" value="ECO:0007669"/>
    <property type="project" value="InterPro"/>
</dbReference>
<dbReference type="InterPro" id="IPR018060">
    <property type="entry name" value="HTH_AraC"/>
</dbReference>
<dbReference type="PANTHER" id="PTHR42713">
    <property type="entry name" value="HISTIDINE KINASE-RELATED"/>
    <property type="match status" value="1"/>
</dbReference>
<feature type="modified residue" description="4-aspartylphosphate" evidence="8">
    <location>
        <position position="56"/>
    </location>
</feature>
<dbReference type="PROSITE" id="PS50110">
    <property type="entry name" value="RESPONSE_REGULATORY"/>
    <property type="match status" value="1"/>
</dbReference>
<evidence type="ECO:0000256" key="4">
    <source>
        <dbReference type="ARBA" id="ARBA00023012"/>
    </source>
</evidence>
<protein>
    <recommendedName>
        <fullName evidence="13">DNA-binding response regulator</fullName>
    </recommendedName>
</protein>
<keyword evidence="2" id="KW-0963">Cytoplasm</keyword>
<dbReference type="GO" id="GO:0005737">
    <property type="term" value="C:cytoplasm"/>
    <property type="evidence" value="ECO:0007669"/>
    <property type="project" value="UniProtKB-SubCell"/>
</dbReference>
<dbReference type="GO" id="GO:0003700">
    <property type="term" value="F:DNA-binding transcription factor activity"/>
    <property type="evidence" value="ECO:0007669"/>
    <property type="project" value="InterPro"/>
</dbReference>
<dbReference type="InterPro" id="IPR001789">
    <property type="entry name" value="Sig_transdc_resp-reg_receiver"/>
</dbReference>
<evidence type="ECO:0000256" key="8">
    <source>
        <dbReference type="PROSITE-ProRule" id="PRU00169"/>
    </source>
</evidence>
<dbReference type="AlphaFoldDB" id="A0A511ZHX7"/>
<name>A0A511ZHX7_9BACI</name>
<dbReference type="Gene3D" id="1.10.10.60">
    <property type="entry name" value="Homeodomain-like"/>
    <property type="match status" value="2"/>
</dbReference>
<keyword evidence="4" id="KW-0902">Two-component regulatory system</keyword>
<organism evidence="11 12">
    <name type="scientific">Oceanobacillus sojae</name>
    <dbReference type="NCBI Taxonomy" id="582851"/>
    <lineage>
        <taxon>Bacteria</taxon>
        <taxon>Bacillati</taxon>
        <taxon>Bacillota</taxon>
        <taxon>Bacilli</taxon>
        <taxon>Bacillales</taxon>
        <taxon>Bacillaceae</taxon>
        <taxon>Oceanobacillus</taxon>
    </lineage>
</organism>
<feature type="domain" description="HTH araC/xylS-type" evidence="9">
    <location>
        <begin position="274"/>
        <end position="372"/>
    </location>
</feature>
<proteinExistence type="predicted"/>
<dbReference type="Proteomes" id="UP000321558">
    <property type="component" value="Unassembled WGS sequence"/>
</dbReference>
<evidence type="ECO:0000256" key="2">
    <source>
        <dbReference type="ARBA" id="ARBA00022490"/>
    </source>
</evidence>
<dbReference type="EMBL" id="BJYM01000006">
    <property type="protein sequence ID" value="GEN87040.1"/>
    <property type="molecule type" value="Genomic_DNA"/>
</dbReference>
<dbReference type="CDD" id="cd17536">
    <property type="entry name" value="REC_YesN-like"/>
    <property type="match status" value="1"/>
</dbReference>
<keyword evidence="5" id="KW-0805">Transcription regulation</keyword>
<dbReference type="InterPro" id="IPR051552">
    <property type="entry name" value="HptR"/>
</dbReference>
<evidence type="ECO:0000256" key="1">
    <source>
        <dbReference type="ARBA" id="ARBA00004496"/>
    </source>
</evidence>
<dbReference type="SUPFAM" id="SSF46689">
    <property type="entry name" value="Homeodomain-like"/>
    <property type="match status" value="2"/>
</dbReference>
<feature type="domain" description="Response regulatory" evidence="10">
    <location>
        <begin position="3"/>
        <end position="121"/>
    </location>
</feature>
<keyword evidence="6" id="KW-0238">DNA-binding</keyword>
<evidence type="ECO:0000259" key="9">
    <source>
        <dbReference type="PROSITE" id="PS01124"/>
    </source>
</evidence>
<evidence type="ECO:0000256" key="5">
    <source>
        <dbReference type="ARBA" id="ARBA00023015"/>
    </source>
</evidence>
<dbReference type="Pfam" id="PF00072">
    <property type="entry name" value="Response_reg"/>
    <property type="match status" value="1"/>
</dbReference>
<reference evidence="11 12" key="1">
    <citation type="submission" date="2019-07" db="EMBL/GenBank/DDBJ databases">
        <title>Whole genome shotgun sequence of Oceanobacillus sojae NBRC 105379.</title>
        <authorList>
            <person name="Hosoyama A."/>
            <person name="Uohara A."/>
            <person name="Ohji S."/>
            <person name="Ichikawa N."/>
        </authorList>
    </citation>
    <scope>NUCLEOTIDE SEQUENCE [LARGE SCALE GENOMIC DNA]</scope>
    <source>
        <strain evidence="11 12">NBRC 105379</strain>
    </source>
</reference>
<keyword evidence="3 8" id="KW-0597">Phosphoprotein</keyword>
<dbReference type="SMART" id="SM00342">
    <property type="entry name" value="HTH_ARAC"/>
    <property type="match status" value="1"/>
</dbReference>
<dbReference type="GO" id="GO:0000160">
    <property type="term" value="P:phosphorelay signal transduction system"/>
    <property type="evidence" value="ECO:0007669"/>
    <property type="project" value="UniProtKB-KW"/>
</dbReference>
<dbReference type="SMART" id="SM00448">
    <property type="entry name" value="REC"/>
    <property type="match status" value="1"/>
</dbReference>
<evidence type="ECO:0000256" key="6">
    <source>
        <dbReference type="ARBA" id="ARBA00023125"/>
    </source>
</evidence>
<keyword evidence="7" id="KW-0804">Transcription</keyword>
<comment type="caution">
    <text evidence="11">The sequence shown here is derived from an EMBL/GenBank/DDBJ whole genome shotgun (WGS) entry which is preliminary data.</text>
</comment>
<evidence type="ECO:0000313" key="11">
    <source>
        <dbReference type="EMBL" id="GEN87040.1"/>
    </source>
</evidence>
<dbReference type="PROSITE" id="PS01124">
    <property type="entry name" value="HTH_ARAC_FAMILY_2"/>
    <property type="match status" value="1"/>
</dbReference>
<dbReference type="InterPro" id="IPR009057">
    <property type="entry name" value="Homeodomain-like_sf"/>
</dbReference>
<dbReference type="InterPro" id="IPR011006">
    <property type="entry name" value="CheY-like_superfamily"/>
</dbReference>
<keyword evidence="12" id="KW-1185">Reference proteome</keyword>
<evidence type="ECO:0000256" key="3">
    <source>
        <dbReference type="ARBA" id="ARBA00022553"/>
    </source>
</evidence>
<evidence type="ECO:0000313" key="12">
    <source>
        <dbReference type="Proteomes" id="UP000321558"/>
    </source>
</evidence>
<comment type="subcellular location">
    <subcellularLocation>
        <location evidence="1">Cytoplasm</location>
    </subcellularLocation>
</comment>
<evidence type="ECO:0000259" key="10">
    <source>
        <dbReference type="PROSITE" id="PS50110"/>
    </source>
</evidence>
<dbReference type="Gene3D" id="3.40.50.2300">
    <property type="match status" value="1"/>
</dbReference>
<evidence type="ECO:0000256" key="7">
    <source>
        <dbReference type="ARBA" id="ARBA00023163"/>
    </source>
</evidence>
<sequence length="380" mass="44450">MFSILIVDDEWTIREGLKRTVPWSDWGIEVVGTATNGNDALQILADTPQINILLTDIRMPGINGLELIETCRTRFPSLKMVLLTGHDEFEYAQKAIKFGADDFLLKPTNIDELKTTILSIRNKLQSKQQEKDELVSLLIKDLVEHNSLENLDKIRAIEIIHPGYGFIIIRSMDKNKRVLNIENVYLIEDKTDQQVYFCHSLKNEEGWKNIIDQVNNYLADTKALYTLHLSLITSELTQLINIYKQACTASEFYNKSENLTIYKYFDEQYTLDFEEIIRYIQHHYQETKSQSELAKQLNISNSYFSKLFKQHTGMNFIDYITTKRIEVAKELLCSTTLKTYEIAHEVGYIEARYFSQIFKKLTNRTPLEYRRMKQQIPPLD</sequence>
<dbReference type="Pfam" id="PF12833">
    <property type="entry name" value="HTH_18"/>
    <property type="match status" value="1"/>
</dbReference>
<dbReference type="PANTHER" id="PTHR42713:SF3">
    <property type="entry name" value="TRANSCRIPTIONAL REGULATORY PROTEIN HPTR"/>
    <property type="match status" value="1"/>
</dbReference>
<dbReference type="RefSeq" id="WP_147210054.1">
    <property type="nucleotide sequence ID" value="NZ_BJYM01000006.1"/>
</dbReference>
<evidence type="ECO:0008006" key="13">
    <source>
        <dbReference type="Google" id="ProtNLM"/>
    </source>
</evidence>
<dbReference type="OrthoDB" id="9794370at2"/>